<accession>A0A650ELN9</accession>
<keyword evidence="2" id="KW-0472">Membrane</keyword>
<feature type="transmembrane region" description="Helical" evidence="2">
    <location>
        <begin position="522"/>
        <end position="540"/>
    </location>
</feature>
<dbReference type="GO" id="GO:0005886">
    <property type="term" value="C:plasma membrane"/>
    <property type="evidence" value="ECO:0007669"/>
    <property type="project" value="TreeGrafter"/>
</dbReference>
<proteinExistence type="predicted"/>
<reference evidence="4" key="1">
    <citation type="journal article" date="2020" name="J. ISSAAS">
        <title>Lactobacilli and other gastrointestinal microbiota of Peromyscus leucopus, reservoir host for agents of Lyme disease and other zoonoses in North America.</title>
        <authorList>
            <person name="Milovic A."/>
            <person name="Bassam K."/>
            <person name="Shao H."/>
            <person name="Chatzistamou I."/>
            <person name="Tufts D.M."/>
            <person name="Diuk-Wasser M."/>
            <person name="Barbour A.G."/>
        </authorList>
    </citation>
    <scope>NUCLEOTIDE SEQUENCE</scope>
    <source>
        <strain evidence="4">LL30</strain>
    </source>
</reference>
<gene>
    <name evidence="4" type="ORF">Elusimicrob1349_1390</name>
</gene>
<dbReference type="InterPro" id="IPR027417">
    <property type="entry name" value="P-loop_NTPase"/>
</dbReference>
<feature type="transmembrane region" description="Helical" evidence="2">
    <location>
        <begin position="466"/>
        <end position="485"/>
    </location>
</feature>
<dbReference type="SUPFAM" id="SSF52540">
    <property type="entry name" value="P-loop containing nucleoside triphosphate hydrolases"/>
    <property type="match status" value="1"/>
</dbReference>
<dbReference type="GO" id="GO:0046914">
    <property type="term" value="F:transition metal ion binding"/>
    <property type="evidence" value="ECO:0007669"/>
    <property type="project" value="InterPro"/>
</dbReference>
<dbReference type="InterPro" id="IPR008988">
    <property type="entry name" value="Transcriptional_repressor_C"/>
</dbReference>
<dbReference type="PROSITE" id="PS51711">
    <property type="entry name" value="G_FEOB"/>
    <property type="match status" value="1"/>
</dbReference>
<feature type="transmembrane region" description="Helical" evidence="2">
    <location>
        <begin position="291"/>
        <end position="310"/>
    </location>
</feature>
<dbReference type="PANTHER" id="PTHR43185">
    <property type="entry name" value="FERROUS IRON TRANSPORT PROTEIN B"/>
    <property type="match status" value="1"/>
</dbReference>
<dbReference type="InterPro" id="IPR011642">
    <property type="entry name" value="Gate_dom"/>
</dbReference>
<name>A0A650ELN9_9BACT</name>
<dbReference type="InterPro" id="IPR050860">
    <property type="entry name" value="FeoB_GTPase"/>
</dbReference>
<dbReference type="CDD" id="cd01879">
    <property type="entry name" value="FeoB"/>
    <property type="match status" value="1"/>
</dbReference>
<sequence length="647" mass="71856">MQKENFRTLHQLKPGNTAQIREIQTDAKMAEKLAAMGLVRGQFVTRQKGSSPVVVNVSGTEVAIGRETAKKILVTSKKNTFLLAGNPNVGKSLIFSRLTGIGIISSNFPGTTVGLNYGQTQFNGESYDIIDIPGLYRLEEEWLIEGKKRNLFKELEYDFIVCVSDASHLERNLYFVLEILSLKKPVILMLNKFDEAQRKGIHIDVKALSKMLGIPVIPTVATTGEGLKDLAEEASLLANRTETRSQLVVPASAEEKWNIIGRIIQKVQTVKHKHATFWEKLQGWATTPATGLPIAFLVLIASFFLVRFVGESIIDFVDPFYEDYYVPFLENLFGPWKDNILGLLLLGDGGEHYFGLLTDGLKIALVDVMSYVLAFYALLGFLGDLGYLPRLAVLLDGILHKIGLHGYGSLPIMLGFGCKVPAVMGIRVLETRRERIIALALILVLAPCISQTAMIISILSPYGLKYMLIVFGALFINGVLAGTILNKLMKGETPELFMEIPSWQIPQLRPLARKLWIRMKEYLCDALPLILIGILFVDLMQMSGVTDFVTKISRWPVEKLLGLPGETTPLLILGFLRKDVSIALLDPFHLAPQALVVACVFMSMYLPCVATFFVMLRESGWKDTFKVVALTLTLAFLSAGVLRLCLM</sequence>
<dbReference type="Pfam" id="PF07664">
    <property type="entry name" value="FeoB_C"/>
    <property type="match status" value="1"/>
</dbReference>
<evidence type="ECO:0000256" key="2">
    <source>
        <dbReference type="SAM" id="Phobius"/>
    </source>
</evidence>
<keyword evidence="1" id="KW-0408">Iron</keyword>
<dbReference type="InterPro" id="IPR030389">
    <property type="entry name" value="G_FEOB_dom"/>
</dbReference>
<dbReference type="EMBL" id="MN577571">
    <property type="protein sequence ID" value="QGT50669.1"/>
    <property type="molecule type" value="Genomic_DNA"/>
</dbReference>
<feature type="domain" description="FeoB-type G" evidence="3">
    <location>
        <begin position="78"/>
        <end position="240"/>
    </location>
</feature>
<evidence type="ECO:0000313" key="4">
    <source>
        <dbReference type="EMBL" id="QGT50669.1"/>
    </source>
</evidence>
<dbReference type="Pfam" id="PF02421">
    <property type="entry name" value="FeoB_N"/>
    <property type="match status" value="1"/>
</dbReference>
<dbReference type="GO" id="GO:0005525">
    <property type="term" value="F:GTP binding"/>
    <property type="evidence" value="ECO:0007669"/>
    <property type="project" value="InterPro"/>
</dbReference>
<dbReference type="InterPro" id="IPR011640">
    <property type="entry name" value="Fe2_transport_prot_B_C"/>
</dbReference>
<evidence type="ECO:0000256" key="1">
    <source>
        <dbReference type="ARBA" id="ARBA00023004"/>
    </source>
</evidence>
<dbReference type="Pfam" id="PF07670">
    <property type="entry name" value="Gate"/>
    <property type="match status" value="2"/>
</dbReference>
<dbReference type="Pfam" id="PF04023">
    <property type="entry name" value="FeoA"/>
    <property type="match status" value="1"/>
</dbReference>
<feature type="transmembrane region" description="Helical" evidence="2">
    <location>
        <begin position="436"/>
        <end position="460"/>
    </location>
</feature>
<feature type="transmembrane region" description="Helical" evidence="2">
    <location>
        <begin position="627"/>
        <end position="646"/>
    </location>
</feature>
<dbReference type="SMART" id="SM00899">
    <property type="entry name" value="FeoA"/>
    <property type="match status" value="1"/>
</dbReference>
<protein>
    <submittedName>
        <fullName evidence="4">Iron transporter FeoB</fullName>
    </submittedName>
</protein>
<dbReference type="InterPro" id="IPR038157">
    <property type="entry name" value="FeoA_core_dom"/>
</dbReference>
<dbReference type="GO" id="GO:0015093">
    <property type="term" value="F:ferrous iron transmembrane transporter activity"/>
    <property type="evidence" value="ECO:0007669"/>
    <property type="project" value="InterPro"/>
</dbReference>
<dbReference type="Gene3D" id="3.40.50.300">
    <property type="entry name" value="P-loop containing nucleotide triphosphate hydrolases"/>
    <property type="match status" value="1"/>
</dbReference>
<feature type="transmembrane region" description="Helical" evidence="2">
    <location>
        <begin position="402"/>
        <end position="424"/>
    </location>
</feature>
<dbReference type="InterPro" id="IPR007167">
    <property type="entry name" value="Fe-transptr_FeoA-like"/>
</dbReference>
<keyword evidence="2" id="KW-0812">Transmembrane</keyword>
<dbReference type="PANTHER" id="PTHR43185:SF1">
    <property type="entry name" value="FE(2+) TRANSPORTER FEOB"/>
    <property type="match status" value="1"/>
</dbReference>
<dbReference type="Gene3D" id="2.30.30.90">
    <property type="match status" value="1"/>
</dbReference>
<keyword evidence="2" id="KW-1133">Transmembrane helix</keyword>
<evidence type="ECO:0000259" key="3">
    <source>
        <dbReference type="PROSITE" id="PS51711"/>
    </source>
</evidence>
<organism evidence="4">
    <name type="scientific">uncultured Elusimicrobia bacterium</name>
    <dbReference type="NCBI Taxonomy" id="699876"/>
    <lineage>
        <taxon>Bacteria</taxon>
        <taxon>Pseudomonadati</taxon>
        <taxon>Elusimicrobiota</taxon>
        <taxon>Elusimicrobia</taxon>
        <taxon>environmental samples</taxon>
    </lineage>
</organism>
<feature type="transmembrane region" description="Helical" evidence="2">
    <location>
        <begin position="588"/>
        <end position="615"/>
    </location>
</feature>
<dbReference type="AlphaFoldDB" id="A0A650ELN9"/>
<dbReference type="SUPFAM" id="SSF50037">
    <property type="entry name" value="C-terminal domain of transcriptional repressors"/>
    <property type="match status" value="1"/>
</dbReference>